<proteinExistence type="inferred from homology"/>
<evidence type="ECO:0000313" key="3">
    <source>
        <dbReference type="Proteomes" id="UP000644727"/>
    </source>
</evidence>
<name>A0ABR9VYA3_9MICO</name>
<dbReference type="SUPFAM" id="SSF46785">
    <property type="entry name" value="Winged helix' DNA-binding domain"/>
    <property type="match status" value="1"/>
</dbReference>
<dbReference type="RefSeq" id="WP_193864935.1">
    <property type="nucleotide sequence ID" value="NZ_JADEYR010000002.1"/>
</dbReference>
<dbReference type="PANTHER" id="PTHR18964:SF173">
    <property type="entry name" value="GLUCOKINASE"/>
    <property type="match status" value="1"/>
</dbReference>
<evidence type="ECO:0000256" key="1">
    <source>
        <dbReference type="ARBA" id="ARBA00006479"/>
    </source>
</evidence>
<dbReference type="SUPFAM" id="SSF53067">
    <property type="entry name" value="Actin-like ATPase domain"/>
    <property type="match status" value="1"/>
</dbReference>
<dbReference type="InterPro" id="IPR036390">
    <property type="entry name" value="WH_DNA-bd_sf"/>
</dbReference>
<gene>
    <name evidence="2" type="ORF">IOE58_02795</name>
</gene>
<protein>
    <submittedName>
        <fullName evidence="2">ROK family transcriptional regulator</fullName>
    </submittedName>
</protein>
<dbReference type="InterPro" id="IPR000600">
    <property type="entry name" value="ROK"/>
</dbReference>
<accession>A0ABR9VYA3</accession>
<dbReference type="Gene3D" id="1.10.10.10">
    <property type="entry name" value="Winged helix-like DNA-binding domain superfamily/Winged helix DNA-binding domain"/>
    <property type="match status" value="1"/>
</dbReference>
<evidence type="ECO:0000313" key="2">
    <source>
        <dbReference type="EMBL" id="MBE9403167.1"/>
    </source>
</evidence>
<dbReference type="Pfam" id="PF00480">
    <property type="entry name" value="ROK"/>
    <property type="match status" value="1"/>
</dbReference>
<dbReference type="Gene3D" id="3.30.420.40">
    <property type="match status" value="2"/>
</dbReference>
<dbReference type="EMBL" id="JADEYR010000002">
    <property type="protein sequence ID" value="MBE9403167.1"/>
    <property type="molecule type" value="Genomic_DNA"/>
</dbReference>
<dbReference type="PANTHER" id="PTHR18964">
    <property type="entry name" value="ROK (REPRESSOR, ORF, KINASE) FAMILY"/>
    <property type="match status" value="1"/>
</dbReference>
<comment type="similarity">
    <text evidence="1">Belongs to the ROK (NagC/XylR) family.</text>
</comment>
<dbReference type="InterPro" id="IPR036388">
    <property type="entry name" value="WH-like_DNA-bd_sf"/>
</dbReference>
<reference evidence="2 3" key="1">
    <citation type="submission" date="2020-10" db="EMBL/GenBank/DDBJ databases">
        <title>Draft genome and description of Brachybacterium epidermidis sp nov.</title>
        <authorList>
            <person name="Boxberger M."/>
            <person name="La Scola B."/>
        </authorList>
    </citation>
    <scope>NUCLEOTIDE SEQUENCE [LARGE SCALE GENOMIC DNA]</scope>
    <source>
        <strain evidence="2 3">Marseille-Q2903</strain>
    </source>
</reference>
<sequence>MAVHRGNGSVAASGGTLLEMIRSTPEGLTRAEILERTGMSRTTLVARLDSLRAAGLTHEGATRSSTGGRPAQYIRFDDRDRVVLGLEMGHHVVRAAVLSASGQVLERAEIPRHDSSRVLRDVEDLADLGRSLLARRASARLVGVGIGVPAPVEMTKGVLWRSVAVPEDSVPILETLADRFGTLVVMENDARALALGAAEDAAAIEEDDVLLALKYSTGIGAGIITGTHIMRGATGSAGDIGHMRVGSEGPVCTCGNRGCLAAYSSGRALLSRLDREDLVDVDDLARSFELGDTEVVAAVRTACTVLGRAVAGLLHAANPRVLCIGGELGRVPGVSDLIQEAIPVNSSERVHGAITVTGSDQETTLRGIAVLVMREAFSVQRIDDQLAALPTD</sequence>
<comment type="caution">
    <text evidence="2">The sequence shown here is derived from an EMBL/GenBank/DDBJ whole genome shotgun (WGS) entry which is preliminary data.</text>
</comment>
<keyword evidence="3" id="KW-1185">Reference proteome</keyword>
<dbReference type="InterPro" id="IPR043129">
    <property type="entry name" value="ATPase_NBD"/>
</dbReference>
<dbReference type="Proteomes" id="UP000644727">
    <property type="component" value="Unassembled WGS sequence"/>
</dbReference>
<organism evidence="2 3">
    <name type="scientific">Brachybacterium epidermidis</name>
    <dbReference type="NCBI Taxonomy" id="2781983"/>
    <lineage>
        <taxon>Bacteria</taxon>
        <taxon>Bacillati</taxon>
        <taxon>Actinomycetota</taxon>
        <taxon>Actinomycetes</taxon>
        <taxon>Micrococcales</taxon>
        <taxon>Dermabacteraceae</taxon>
        <taxon>Brachybacterium</taxon>
    </lineage>
</organism>